<dbReference type="PANTHER" id="PTHR43712">
    <property type="entry name" value="PUTATIVE (AFU_ORTHOLOGUE AFUA_4G14580)-RELATED"/>
    <property type="match status" value="1"/>
</dbReference>
<reference evidence="1" key="1">
    <citation type="journal article" date="2023" name="Mol. Phylogenet. Evol.">
        <title>Genome-scale phylogeny and comparative genomics of the fungal order Sordariales.</title>
        <authorList>
            <person name="Hensen N."/>
            <person name="Bonometti L."/>
            <person name="Westerberg I."/>
            <person name="Brannstrom I.O."/>
            <person name="Guillou S."/>
            <person name="Cros-Aarteil S."/>
            <person name="Calhoun S."/>
            <person name="Haridas S."/>
            <person name="Kuo A."/>
            <person name="Mondo S."/>
            <person name="Pangilinan J."/>
            <person name="Riley R."/>
            <person name="LaButti K."/>
            <person name="Andreopoulos B."/>
            <person name="Lipzen A."/>
            <person name="Chen C."/>
            <person name="Yan M."/>
            <person name="Daum C."/>
            <person name="Ng V."/>
            <person name="Clum A."/>
            <person name="Steindorff A."/>
            <person name="Ohm R.A."/>
            <person name="Martin F."/>
            <person name="Silar P."/>
            <person name="Natvig D.O."/>
            <person name="Lalanne C."/>
            <person name="Gautier V."/>
            <person name="Ament-Velasquez S.L."/>
            <person name="Kruys A."/>
            <person name="Hutchinson M.I."/>
            <person name="Powell A.J."/>
            <person name="Barry K."/>
            <person name="Miller A.N."/>
            <person name="Grigoriev I.V."/>
            <person name="Debuchy R."/>
            <person name="Gladieux P."/>
            <person name="Hiltunen Thoren M."/>
            <person name="Johannesson H."/>
        </authorList>
    </citation>
    <scope>NUCLEOTIDE SEQUENCE</scope>
    <source>
        <strain evidence="1">CBS 532.94</strain>
    </source>
</reference>
<dbReference type="InterPro" id="IPR036390">
    <property type="entry name" value="WH_DNA-bd_sf"/>
</dbReference>
<dbReference type="InterPro" id="IPR036388">
    <property type="entry name" value="WH-like_DNA-bd_sf"/>
</dbReference>
<evidence type="ECO:0000313" key="2">
    <source>
        <dbReference type="Proteomes" id="UP001303760"/>
    </source>
</evidence>
<protein>
    <submittedName>
        <fullName evidence="1">Uncharacterized protein</fullName>
    </submittedName>
</protein>
<sequence>MLLQPSDFLRGLALHLVTSQTQILAGLQWLCEFQVLACVPLDDSVPFRDVADICGVPESQLRRVTRLMATAGFLQEPRPGHMAHSPLSAQFVTEPALLDAALFLAETVAPAALKMPLSTKQFAGSDRADQSAYTLAFDTEIPLASVFELRPRLQRQFNTYLSFVTNDDHASVRDVLVRVDWASLGNATVVDVGAQSLTTAVGLVSLFPALQFVVQSYEPSSSNSGGARRRPRPATTTRITLQKRVAGTTQFMRSAAVYILHLPSPSPSLPWSAVSAHAVSELTAHLDVLRANPGSRLVLTAMVLPPQGTVDAEIEASARVRDLSLLQLANGRHAEKSEVMDLLGTIRDSAGGFVLTDEIRSATSAFVAWEIRYQAYDDMRR</sequence>
<reference evidence="1" key="2">
    <citation type="submission" date="2023-05" db="EMBL/GenBank/DDBJ databases">
        <authorList>
            <consortium name="Lawrence Berkeley National Laboratory"/>
            <person name="Steindorff A."/>
            <person name="Hensen N."/>
            <person name="Bonometti L."/>
            <person name="Westerberg I."/>
            <person name="Brannstrom I.O."/>
            <person name="Guillou S."/>
            <person name="Cros-Aarteil S."/>
            <person name="Calhoun S."/>
            <person name="Haridas S."/>
            <person name="Kuo A."/>
            <person name="Mondo S."/>
            <person name="Pangilinan J."/>
            <person name="Riley R."/>
            <person name="Labutti K."/>
            <person name="Andreopoulos B."/>
            <person name="Lipzen A."/>
            <person name="Chen C."/>
            <person name="Yanf M."/>
            <person name="Daum C."/>
            <person name="Ng V."/>
            <person name="Clum A."/>
            <person name="Ohm R."/>
            <person name="Martin F."/>
            <person name="Silar P."/>
            <person name="Natvig D."/>
            <person name="Lalanne C."/>
            <person name="Gautier V."/>
            <person name="Ament-Velasquez S.L."/>
            <person name="Kruys A."/>
            <person name="Hutchinson M.I."/>
            <person name="Powell A.J."/>
            <person name="Barry K."/>
            <person name="Miller A.N."/>
            <person name="Grigoriev I.V."/>
            <person name="Debuchy R."/>
            <person name="Gladieux P."/>
            <person name="Thoren M.H."/>
            <person name="Johannesson H."/>
        </authorList>
    </citation>
    <scope>NUCLEOTIDE SEQUENCE</scope>
    <source>
        <strain evidence="1">CBS 532.94</strain>
    </source>
</reference>
<organism evidence="1 2">
    <name type="scientific">Achaetomium macrosporum</name>
    <dbReference type="NCBI Taxonomy" id="79813"/>
    <lineage>
        <taxon>Eukaryota</taxon>
        <taxon>Fungi</taxon>
        <taxon>Dikarya</taxon>
        <taxon>Ascomycota</taxon>
        <taxon>Pezizomycotina</taxon>
        <taxon>Sordariomycetes</taxon>
        <taxon>Sordariomycetidae</taxon>
        <taxon>Sordariales</taxon>
        <taxon>Chaetomiaceae</taxon>
        <taxon>Achaetomium</taxon>
    </lineage>
</organism>
<dbReference type="AlphaFoldDB" id="A0AAN7C4K0"/>
<keyword evidence="2" id="KW-1185">Reference proteome</keyword>
<dbReference type="EMBL" id="MU860319">
    <property type="protein sequence ID" value="KAK4234866.1"/>
    <property type="molecule type" value="Genomic_DNA"/>
</dbReference>
<accession>A0AAN7C4K0</accession>
<dbReference type="PANTHER" id="PTHR43712:SF15">
    <property type="entry name" value="MONODICTYPHENONE CLUSTER TRANSCRIPTIONAL COACTIVATOR MDPA"/>
    <property type="match status" value="1"/>
</dbReference>
<gene>
    <name evidence="1" type="ORF">C8A03DRAFT_46877</name>
</gene>
<dbReference type="Gene3D" id="1.10.10.10">
    <property type="entry name" value="Winged helix-like DNA-binding domain superfamily/Winged helix DNA-binding domain"/>
    <property type="match status" value="1"/>
</dbReference>
<evidence type="ECO:0000313" key="1">
    <source>
        <dbReference type="EMBL" id="KAK4234866.1"/>
    </source>
</evidence>
<dbReference type="Proteomes" id="UP001303760">
    <property type="component" value="Unassembled WGS sequence"/>
</dbReference>
<dbReference type="InterPro" id="IPR029063">
    <property type="entry name" value="SAM-dependent_MTases_sf"/>
</dbReference>
<comment type="caution">
    <text evidence="1">The sequence shown here is derived from an EMBL/GenBank/DDBJ whole genome shotgun (WGS) entry which is preliminary data.</text>
</comment>
<proteinExistence type="predicted"/>
<name>A0AAN7C4K0_9PEZI</name>
<dbReference type="Gene3D" id="3.40.50.150">
    <property type="entry name" value="Vaccinia Virus protein VP39"/>
    <property type="match status" value="1"/>
</dbReference>
<dbReference type="SUPFAM" id="SSF46785">
    <property type="entry name" value="Winged helix' DNA-binding domain"/>
    <property type="match status" value="1"/>
</dbReference>